<sequence length="303" mass="33503">MGLVQGPIFNMERPRLLRKPNVPEAAEEFGRLASRLAQSELPEYAGLTQLARARCLETLGSRTAETDALIAAARQFMLAHQEQSDQHAATSGAQLQAAIALYNAAIRHQLSAQRGLLAARTCLELAHALRRQGRTRQALLYYQDAADLQTPPAALESRELAVRCQLELVDLEAALSSLDDMHTALEELGGSSSAHSLTARYLRWCEVTQVLLLLAAEPPAGQPKPAHTRLLDGLTKPDGRHRGGHLSECVHLLLQSLVLAVRRRHLSALYRLEGDLRPHLDESQRHLLDRLVRQVETRVPAQK</sequence>
<dbReference type="Gene3D" id="1.25.40.10">
    <property type="entry name" value="Tetratricopeptide repeat domain"/>
    <property type="match status" value="1"/>
</dbReference>
<comment type="caution">
    <text evidence="1">The sequence shown here is derived from an EMBL/GenBank/DDBJ whole genome shotgun (WGS) entry which is preliminary data.</text>
</comment>
<dbReference type="Proteomes" id="UP000440578">
    <property type="component" value="Unassembled WGS sequence"/>
</dbReference>
<organism evidence="1 2">
    <name type="scientific">Amphibalanus amphitrite</name>
    <name type="common">Striped barnacle</name>
    <name type="synonym">Balanus amphitrite</name>
    <dbReference type="NCBI Taxonomy" id="1232801"/>
    <lineage>
        <taxon>Eukaryota</taxon>
        <taxon>Metazoa</taxon>
        <taxon>Ecdysozoa</taxon>
        <taxon>Arthropoda</taxon>
        <taxon>Crustacea</taxon>
        <taxon>Multicrustacea</taxon>
        <taxon>Cirripedia</taxon>
        <taxon>Thoracica</taxon>
        <taxon>Thoracicalcarea</taxon>
        <taxon>Balanomorpha</taxon>
        <taxon>Balanoidea</taxon>
        <taxon>Balanidae</taxon>
        <taxon>Amphibalaninae</taxon>
        <taxon>Amphibalanus</taxon>
    </lineage>
</organism>
<reference evidence="1 2" key="1">
    <citation type="submission" date="2019-07" db="EMBL/GenBank/DDBJ databases">
        <title>Draft genome assembly of a fouling barnacle, Amphibalanus amphitrite (Darwin, 1854): The first reference genome for Thecostraca.</title>
        <authorList>
            <person name="Kim W."/>
        </authorList>
    </citation>
    <scope>NUCLEOTIDE SEQUENCE [LARGE SCALE GENOMIC DNA]</scope>
    <source>
        <strain evidence="1">SNU_AA5</strain>
        <tissue evidence="1">Soma without cirri and trophi</tissue>
    </source>
</reference>
<dbReference type="PANTHER" id="PTHR16797:SF4">
    <property type="entry name" value="40-KDA HUNTINGTIN-ASSOCIATED PROTEIN"/>
    <property type="match status" value="1"/>
</dbReference>
<evidence type="ECO:0000313" key="2">
    <source>
        <dbReference type="Proteomes" id="UP000440578"/>
    </source>
</evidence>
<keyword evidence="2" id="KW-1185">Reference proteome</keyword>
<dbReference type="InterPro" id="IPR011990">
    <property type="entry name" value="TPR-like_helical_dom_sf"/>
</dbReference>
<dbReference type="GO" id="GO:0005769">
    <property type="term" value="C:early endosome"/>
    <property type="evidence" value="ECO:0007669"/>
    <property type="project" value="TreeGrafter"/>
</dbReference>
<protein>
    <submittedName>
        <fullName evidence="1">Factor VIII intron 22 protein</fullName>
    </submittedName>
</protein>
<dbReference type="AlphaFoldDB" id="A0A6A4VBM2"/>
<proteinExistence type="predicted"/>
<dbReference type="GO" id="GO:0099518">
    <property type="term" value="P:vesicle cytoskeletal trafficking"/>
    <property type="evidence" value="ECO:0007669"/>
    <property type="project" value="TreeGrafter"/>
</dbReference>
<evidence type="ECO:0000313" key="1">
    <source>
        <dbReference type="EMBL" id="KAF0291073.1"/>
    </source>
</evidence>
<dbReference type="SUPFAM" id="SSF48452">
    <property type="entry name" value="TPR-like"/>
    <property type="match status" value="1"/>
</dbReference>
<dbReference type="EMBL" id="VIIS01001909">
    <property type="protein sequence ID" value="KAF0291073.1"/>
    <property type="molecule type" value="Genomic_DNA"/>
</dbReference>
<accession>A0A6A4VBM2</accession>
<dbReference type="PANTHER" id="PTHR16797">
    <property type="entry name" value="FACTOR VIII-ASSOCIATED GENE 1"/>
    <property type="match status" value="1"/>
</dbReference>
<dbReference type="OrthoDB" id="10249246at2759"/>
<dbReference type="EMBL" id="VIIS01001909">
    <property type="protein sequence ID" value="KAF0291072.1"/>
    <property type="molecule type" value="Genomic_DNA"/>
</dbReference>
<dbReference type="InterPro" id="IPR039494">
    <property type="entry name" value="F8A"/>
</dbReference>
<gene>
    <name evidence="1" type="primary">F8A1_1</name>
    <name evidence="1" type="ORF">FJT64_001171</name>
</gene>
<name>A0A6A4VBM2_AMPAM</name>